<feature type="signal peptide" evidence="3">
    <location>
        <begin position="1"/>
        <end position="19"/>
    </location>
</feature>
<feature type="compositionally biased region" description="Polar residues" evidence="1">
    <location>
        <begin position="738"/>
        <end position="753"/>
    </location>
</feature>
<keyword evidence="5" id="KW-1185">Reference proteome</keyword>
<reference evidence="5" key="1">
    <citation type="submission" date="2011-08" db="EMBL/GenBank/DDBJ databases">
        <authorList>
            <person name="Rombauts S."/>
        </authorList>
    </citation>
    <scope>NUCLEOTIDE SEQUENCE</scope>
    <source>
        <strain evidence="5">London</strain>
    </source>
</reference>
<feature type="chain" id="PRO_5007630064" evidence="3">
    <location>
        <begin position="20"/>
        <end position="753"/>
    </location>
</feature>
<evidence type="ECO:0000256" key="3">
    <source>
        <dbReference type="SAM" id="SignalP"/>
    </source>
</evidence>
<dbReference type="Proteomes" id="UP000015104">
    <property type="component" value="Unassembled WGS sequence"/>
</dbReference>
<feature type="transmembrane region" description="Helical" evidence="2">
    <location>
        <begin position="588"/>
        <end position="607"/>
    </location>
</feature>
<feature type="compositionally biased region" description="Basic residues" evidence="1">
    <location>
        <begin position="722"/>
        <end position="734"/>
    </location>
</feature>
<feature type="region of interest" description="Disordered" evidence="1">
    <location>
        <begin position="700"/>
        <end position="753"/>
    </location>
</feature>
<proteinExistence type="predicted"/>
<evidence type="ECO:0000256" key="2">
    <source>
        <dbReference type="SAM" id="Phobius"/>
    </source>
</evidence>
<dbReference type="EMBL" id="CAEY01002017">
    <property type="status" value="NOT_ANNOTATED_CDS"/>
    <property type="molecule type" value="Genomic_DNA"/>
</dbReference>
<protein>
    <submittedName>
        <fullName evidence="4">Uncharacterized protein</fullName>
    </submittedName>
</protein>
<keyword evidence="2" id="KW-1133">Transmembrane helix</keyword>
<keyword evidence="3" id="KW-0732">Signal</keyword>
<evidence type="ECO:0000313" key="4">
    <source>
        <dbReference type="EnsemblMetazoa" id="tetur09g06920.1"/>
    </source>
</evidence>
<organism evidence="4 5">
    <name type="scientific">Tetranychus urticae</name>
    <name type="common">Two-spotted spider mite</name>
    <dbReference type="NCBI Taxonomy" id="32264"/>
    <lineage>
        <taxon>Eukaryota</taxon>
        <taxon>Metazoa</taxon>
        <taxon>Ecdysozoa</taxon>
        <taxon>Arthropoda</taxon>
        <taxon>Chelicerata</taxon>
        <taxon>Arachnida</taxon>
        <taxon>Acari</taxon>
        <taxon>Acariformes</taxon>
        <taxon>Trombidiformes</taxon>
        <taxon>Prostigmata</taxon>
        <taxon>Eleutherengona</taxon>
        <taxon>Raphignathae</taxon>
        <taxon>Tetranychoidea</taxon>
        <taxon>Tetranychidae</taxon>
        <taxon>Tetranychus</taxon>
    </lineage>
</organism>
<dbReference type="EnsemblMetazoa" id="tetur09g06920.1">
    <property type="protein sequence ID" value="tetur09g06920.1"/>
    <property type="gene ID" value="tetur09g06920"/>
</dbReference>
<keyword evidence="2" id="KW-0812">Transmembrane</keyword>
<dbReference type="AlphaFoldDB" id="A0A158P4U3"/>
<sequence>MFFHLLIWIVSLINQISYSFKPPKHDSSFYYKTHASVSVTNPKNHTTSYGIYVAGQTITVDIPTSVVNVSEILDWKVVNINKDRLMFVHKKKPQILINRQTIKEIAYSGELSGSIIAFGDNEALHVPTIFNPNLTGPVPQWNYLELLHFDDSNEKVSVVRSLKWLKDDDWKFIREWKMTDYIHFEDKLYLAISRSISKANSQSINREISIIRLCLDKGIELISSAVEIHFTRPEFTTNKINDAIFVFIFGTLFRESHELELHTTQVQSPSNAKVYNIYAMSDIIALFEQTANECASGSGNINLLQYHLRSEVGKCKKTSYKSCSTKGNMVPSKNVSRVLVGQTTSFANTFNSLATVFHKIQFVVLPYPYIKASILMLTKPIYNTSICVFSAVTIECRNFIGNVDNYTEFAEADFHVNKHPHALLIVSKKTGRVYSDSIEVCSNLNSCTRCIMYGLYFDCIWSNSICTLGDQPKNKTELTVDYCFKVIDISPLIFNTSLPRLLKIQLDKPVIRSSQEQLVIRAGHNHCTNFTMNGPFLNCSMDLTESGEFKIDVSLQNDRYADAATLSAVSNDKVNISAPEREHDNNNLTLILIFGLLVSSFILVASYTDQNKKHLKEFYERARSTKIMQTATETMKSKFSPLMKRLASKKKSISVKSKEFSLPMESPKSLSKKSKITVTDQGKIAKKTKEARKVSFSMETLPAKKKSTSEIAVTNQLEIAPKKSKSKKISRSRRGSSLTMRSKSVTDSSKLTK</sequence>
<reference evidence="4" key="2">
    <citation type="submission" date="2016-04" db="UniProtKB">
        <authorList>
            <consortium name="EnsemblMetazoa"/>
        </authorList>
    </citation>
    <scope>IDENTIFICATION</scope>
</reference>
<accession>A0A158P4U3</accession>
<evidence type="ECO:0000256" key="1">
    <source>
        <dbReference type="SAM" id="MobiDB-lite"/>
    </source>
</evidence>
<evidence type="ECO:0000313" key="5">
    <source>
        <dbReference type="Proteomes" id="UP000015104"/>
    </source>
</evidence>
<keyword evidence="2" id="KW-0472">Membrane</keyword>
<name>A0A158P4U3_TETUR</name>